<evidence type="ECO:0000256" key="1">
    <source>
        <dbReference type="SAM" id="Phobius"/>
    </source>
</evidence>
<keyword evidence="1" id="KW-0472">Membrane</keyword>
<sequence>MHTVVHKGVIIILVMSGTIILTGLVTKTRKNDIILEMMANVSRNIDKLEAGIDAINSETEIAKTRFQKLIGIQRERLLECFFRRNEREKDKSTFTTSSPGLP</sequence>
<evidence type="ECO:0000313" key="2">
    <source>
        <dbReference type="EMBL" id="JAG84570.1"/>
    </source>
</evidence>
<feature type="transmembrane region" description="Helical" evidence="1">
    <location>
        <begin position="6"/>
        <end position="25"/>
    </location>
</feature>
<keyword evidence="1" id="KW-0812">Transmembrane</keyword>
<protein>
    <submittedName>
        <fullName evidence="2">Tig_0 protein</fullName>
    </submittedName>
</protein>
<keyword evidence="1" id="KW-1133">Transmembrane helix</keyword>
<dbReference type="EMBL" id="GBYB01014803">
    <property type="protein sequence ID" value="JAG84570.1"/>
    <property type="molecule type" value="Transcribed_RNA"/>
</dbReference>
<organism evidence="2">
    <name type="scientific">Fopius arisanus</name>
    <dbReference type="NCBI Taxonomy" id="64838"/>
    <lineage>
        <taxon>Eukaryota</taxon>
        <taxon>Metazoa</taxon>
        <taxon>Ecdysozoa</taxon>
        <taxon>Arthropoda</taxon>
        <taxon>Hexapoda</taxon>
        <taxon>Insecta</taxon>
        <taxon>Pterygota</taxon>
        <taxon>Neoptera</taxon>
        <taxon>Endopterygota</taxon>
        <taxon>Hymenoptera</taxon>
        <taxon>Apocrita</taxon>
        <taxon>Ichneumonoidea</taxon>
        <taxon>Braconidae</taxon>
        <taxon>Opiinae</taxon>
        <taxon>Fopius</taxon>
    </lineage>
</organism>
<gene>
    <name evidence="2" type="primary">tig_0</name>
    <name evidence="2" type="ORF">g.19654</name>
</gene>
<accession>A0A0C9QJ80</accession>
<proteinExistence type="predicted"/>
<name>A0A0C9QJ80_9HYME</name>
<dbReference type="AlphaFoldDB" id="A0A0C9QJ80"/>
<reference evidence="2" key="1">
    <citation type="submission" date="2015-01" db="EMBL/GenBank/DDBJ databases">
        <title>Transcriptome Assembly of Fopius arisanus.</title>
        <authorList>
            <person name="Geib S."/>
        </authorList>
    </citation>
    <scope>NUCLEOTIDE SEQUENCE</scope>
</reference>